<dbReference type="PROSITE" id="PS50011">
    <property type="entry name" value="PROTEIN_KINASE_DOM"/>
    <property type="match status" value="1"/>
</dbReference>
<keyword evidence="3" id="KW-1185">Reference proteome</keyword>
<dbReference type="InterPro" id="IPR000719">
    <property type="entry name" value="Prot_kinase_dom"/>
</dbReference>
<dbReference type="AlphaFoldDB" id="A0A397S5A6"/>
<dbReference type="InterPro" id="IPR001245">
    <property type="entry name" value="Ser-Thr/Tyr_kinase_cat_dom"/>
</dbReference>
<organism evidence="2 3">
    <name type="scientific">Glomus cerebriforme</name>
    <dbReference type="NCBI Taxonomy" id="658196"/>
    <lineage>
        <taxon>Eukaryota</taxon>
        <taxon>Fungi</taxon>
        <taxon>Fungi incertae sedis</taxon>
        <taxon>Mucoromycota</taxon>
        <taxon>Glomeromycotina</taxon>
        <taxon>Glomeromycetes</taxon>
        <taxon>Glomerales</taxon>
        <taxon>Glomeraceae</taxon>
        <taxon>Glomus</taxon>
    </lineage>
</organism>
<gene>
    <name evidence="2" type="ORF">C1645_661766</name>
</gene>
<evidence type="ECO:0000313" key="3">
    <source>
        <dbReference type="Proteomes" id="UP000265703"/>
    </source>
</evidence>
<dbReference type="PANTHER" id="PTHR44329:SF289">
    <property type="entry name" value="SERINE_THREONINE-PROTEIN KINASE VIK"/>
    <property type="match status" value="1"/>
</dbReference>
<evidence type="ECO:0000259" key="1">
    <source>
        <dbReference type="PROSITE" id="PS50011"/>
    </source>
</evidence>
<dbReference type="SUPFAM" id="SSF56112">
    <property type="entry name" value="Protein kinase-like (PK-like)"/>
    <property type="match status" value="1"/>
</dbReference>
<feature type="non-terminal residue" evidence="2">
    <location>
        <position position="1"/>
    </location>
</feature>
<dbReference type="OrthoDB" id="544350at2759"/>
<name>A0A397S5A6_9GLOM</name>
<keyword evidence="2" id="KW-0808">Transferase</keyword>
<feature type="domain" description="Protein kinase" evidence="1">
    <location>
        <begin position="1"/>
        <end position="130"/>
    </location>
</feature>
<evidence type="ECO:0000313" key="2">
    <source>
        <dbReference type="EMBL" id="RIA80672.1"/>
    </source>
</evidence>
<dbReference type="EMBL" id="QKYT01000921">
    <property type="protein sequence ID" value="RIA80672.1"/>
    <property type="molecule type" value="Genomic_DNA"/>
</dbReference>
<dbReference type="SMART" id="SM00220">
    <property type="entry name" value="S_TKc"/>
    <property type="match status" value="1"/>
</dbReference>
<dbReference type="Gene3D" id="1.10.510.10">
    <property type="entry name" value="Transferase(Phosphotransferase) domain 1"/>
    <property type="match status" value="1"/>
</dbReference>
<dbReference type="InterPro" id="IPR051681">
    <property type="entry name" value="Ser/Thr_Kinases-Pseudokinases"/>
</dbReference>
<proteinExistence type="predicted"/>
<comment type="caution">
    <text evidence="2">The sequence shown here is derived from an EMBL/GenBank/DDBJ whole genome shotgun (WGS) entry which is preliminary data.</text>
</comment>
<dbReference type="GO" id="GO:0004674">
    <property type="term" value="F:protein serine/threonine kinase activity"/>
    <property type="evidence" value="ECO:0007669"/>
    <property type="project" value="TreeGrafter"/>
</dbReference>
<dbReference type="GO" id="GO:0005524">
    <property type="term" value="F:ATP binding"/>
    <property type="evidence" value="ECO:0007669"/>
    <property type="project" value="InterPro"/>
</dbReference>
<sequence length="130" mass="15171">IIVMKYVEGGNLRQYLQKNYSKLEFKEKIDQLHRIASGLNSIHEQNWVHRDFHSGNILSRKDLSNNFLCYVTDLGLCRTTNETDQDKVYGVLPYITPEVLREKPYEKASDIYSFGIIAYELLANSYPYAE</sequence>
<dbReference type="Pfam" id="PF07714">
    <property type="entry name" value="PK_Tyr_Ser-Thr"/>
    <property type="match status" value="1"/>
</dbReference>
<feature type="non-terminal residue" evidence="2">
    <location>
        <position position="130"/>
    </location>
</feature>
<accession>A0A397S5A6</accession>
<reference evidence="2 3" key="1">
    <citation type="submission" date="2018-06" db="EMBL/GenBank/DDBJ databases">
        <title>Comparative genomics reveals the genomic features of Rhizophagus irregularis, R. cerebriforme, R. diaphanum and Gigaspora rosea, and their symbiotic lifestyle signature.</title>
        <authorList>
            <person name="Morin E."/>
            <person name="San Clemente H."/>
            <person name="Chen E.C.H."/>
            <person name="De La Providencia I."/>
            <person name="Hainaut M."/>
            <person name="Kuo A."/>
            <person name="Kohler A."/>
            <person name="Murat C."/>
            <person name="Tang N."/>
            <person name="Roy S."/>
            <person name="Loubradou J."/>
            <person name="Henrissat B."/>
            <person name="Grigoriev I.V."/>
            <person name="Corradi N."/>
            <person name="Roux C."/>
            <person name="Martin F.M."/>
        </authorList>
    </citation>
    <scope>NUCLEOTIDE SEQUENCE [LARGE SCALE GENOMIC DNA]</scope>
    <source>
        <strain evidence="2 3">DAOM 227022</strain>
    </source>
</reference>
<dbReference type="PANTHER" id="PTHR44329">
    <property type="entry name" value="SERINE/THREONINE-PROTEIN KINASE TNNI3K-RELATED"/>
    <property type="match status" value="1"/>
</dbReference>
<dbReference type="InterPro" id="IPR011009">
    <property type="entry name" value="Kinase-like_dom_sf"/>
</dbReference>
<protein>
    <submittedName>
        <fullName evidence="2">Kinase-like domain-containing protein</fullName>
    </submittedName>
</protein>
<dbReference type="STRING" id="658196.A0A397S5A6"/>
<dbReference type="Proteomes" id="UP000265703">
    <property type="component" value="Unassembled WGS sequence"/>
</dbReference>
<keyword evidence="2" id="KW-0418">Kinase</keyword>